<dbReference type="Proteomes" id="UP000234681">
    <property type="component" value="Chromosome 3"/>
</dbReference>
<gene>
    <name evidence="1" type="ORF">rCG_26719</name>
</gene>
<dbReference type="EMBL" id="CH473949">
    <property type="protein sequence ID" value="EDL79593.1"/>
    <property type="molecule type" value="Genomic_DNA"/>
</dbReference>
<evidence type="ECO:0000313" key="1">
    <source>
        <dbReference type="EMBL" id="EDL79593.1"/>
    </source>
</evidence>
<dbReference type="AlphaFoldDB" id="A6HNJ2"/>
<sequence>MRASCVWEQRYKKAFAQCQDDEEKGKANSVASHRLLSVLAAETVPQEE</sequence>
<feature type="non-terminal residue" evidence="1">
    <location>
        <position position="48"/>
    </location>
</feature>
<organism evidence="1 2">
    <name type="scientific">Rattus norvegicus</name>
    <name type="common">Rat</name>
    <dbReference type="NCBI Taxonomy" id="10116"/>
    <lineage>
        <taxon>Eukaryota</taxon>
        <taxon>Metazoa</taxon>
        <taxon>Chordata</taxon>
        <taxon>Craniata</taxon>
        <taxon>Vertebrata</taxon>
        <taxon>Euteleostomi</taxon>
        <taxon>Mammalia</taxon>
        <taxon>Eutheria</taxon>
        <taxon>Euarchontoglires</taxon>
        <taxon>Glires</taxon>
        <taxon>Rodentia</taxon>
        <taxon>Myomorpha</taxon>
        <taxon>Muroidea</taxon>
        <taxon>Muridae</taxon>
        <taxon>Murinae</taxon>
        <taxon>Rattus</taxon>
    </lineage>
</organism>
<name>A6HNJ2_RAT</name>
<accession>A6HNJ2</accession>
<protein>
    <submittedName>
        <fullName evidence="1">RCG26719, isoform CRA_b</fullName>
    </submittedName>
</protein>
<reference evidence="2" key="1">
    <citation type="submission" date="2005-09" db="EMBL/GenBank/DDBJ databases">
        <authorList>
            <person name="Mural R.J."/>
            <person name="Li P.W."/>
            <person name="Adams M.D."/>
            <person name="Amanatides P.G."/>
            <person name="Baden-Tillson H."/>
            <person name="Barnstead M."/>
            <person name="Chin S.H."/>
            <person name="Dew I."/>
            <person name="Evans C.A."/>
            <person name="Ferriera S."/>
            <person name="Flanigan M."/>
            <person name="Fosler C."/>
            <person name="Glodek A."/>
            <person name="Gu Z."/>
            <person name="Holt R.A."/>
            <person name="Jennings D."/>
            <person name="Kraft C.L."/>
            <person name="Lu F."/>
            <person name="Nguyen T."/>
            <person name="Nusskern D.R."/>
            <person name="Pfannkoch C.M."/>
            <person name="Sitter C."/>
            <person name="Sutton G.G."/>
            <person name="Venter J.C."/>
            <person name="Wang Z."/>
            <person name="Woodage T."/>
            <person name="Zheng X.H."/>
            <person name="Zhong F."/>
        </authorList>
    </citation>
    <scope>NUCLEOTIDE SEQUENCE [LARGE SCALE GENOMIC DNA]</scope>
    <source>
        <strain>BN</strain>
        <strain evidence="2">Sprague-Dawley</strain>
    </source>
</reference>
<evidence type="ECO:0000313" key="2">
    <source>
        <dbReference type="Proteomes" id="UP000234681"/>
    </source>
</evidence>
<proteinExistence type="predicted"/>